<sequence>MGGYDAGYYGYLWSKVFSQDMFEARFKKEGLFNKQTGMDYRREILAPGGSCDASISLEKFLGRKPQNTAFMRAIGLACDEEH</sequence>
<dbReference type="SUPFAM" id="SSF55486">
    <property type="entry name" value="Metalloproteases ('zincins'), catalytic domain"/>
    <property type="match status" value="1"/>
</dbReference>
<keyword evidence="3 7" id="KW-0479">Metal-binding</keyword>
<dbReference type="EMBL" id="JANBOH010000220">
    <property type="protein sequence ID" value="KAJ1643793.1"/>
    <property type="molecule type" value="Genomic_DNA"/>
</dbReference>
<evidence type="ECO:0000256" key="1">
    <source>
        <dbReference type="ARBA" id="ARBA00006040"/>
    </source>
</evidence>
<dbReference type="Gene3D" id="1.10.1370.10">
    <property type="entry name" value="Neurolysin, domain 3"/>
    <property type="match status" value="1"/>
</dbReference>
<dbReference type="AlphaFoldDB" id="A0A9W7XJ33"/>
<keyword evidence="2 7" id="KW-0645">Protease</keyword>
<evidence type="ECO:0000256" key="6">
    <source>
        <dbReference type="ARBA" id="ARBA00023049"/>
    </source>
</evidence>
<dbReference type="Proteomes" id="UP001145021">
    <property type="component" value="Unassembled WGS sequence"/>
</dbReference>
<name>A0A9W7XJ33_9FUNG</name>
<keyword evidence="10" id="KW-1185">Reference proteome</keyword>
<evidence type="ECO:0000256" key="2">
    <source>
        <dbReference type="ARBA" id="ARBA00022670"/>
    </source>
</evidence>
<evidence type="ECO:0000256" key="3">
    <source>
        <dbReference type="ARBA" id="ARBA00022723"/>
    </source>
</evidence>
<evidence type="ECO:0000259" key="8">
    <source>
        <dbReference type="Pfam" id="PF01432"/>
    </source>
</evidence>
<gene>
    <name evidence="9" type="primary">PRD1_3</name>
    <name evidence="9" type="ORF">LPJ64_004480</name>
</gene>
<evidence type="ECO:0000256" key="7">
    <source>
        <dbReference type="RuleBase" id="RU003435"/>
    </source>
</evidence>
<dbReference type="InterPro" id="IPR024077">
    <property type="entry name" value="Neurolysin/TOP_dom2"/>
</dbReference>
<reference evidence="9" key="1">
    <citation type="submission" date="2022-07" db="EMBL/GenBank/DDBJ databases">
        <title>Phylogenomic reconstructions and comparative analyses of Kickxellomycotina fungi.</title>
        <authorList>
            <person name="Reynolds N.K."/>
            <person name="Stajich J.E."/>
            <person name="Barry K."/>
            <person name="Grigoriev I.V."/>
            <person name="Crous P."/>
            <person name="Smith M.E."/>
        </authorList>
    </citation>
    <scope>NUCLEOTIDE SEQUENCE</scope>
    <source>
        <strain evidence="9">NBRC 105413</strain>
    </source>
</reference>
<dbReference type="GO" id="GO:0006508">
    <property type="term" value="P:proteolysis"/>
    <property type="evidence" value="ECO:0007669"/>
    <property type="project" value="UniProtKB-KW"/>
</dbReference>
<proteinExistence type="inferred from homology"/>
<dbReference type="PANTHER" id="PTHR11804:SF84">
    <property type="entry name" value="SACCHAROLYSIN"/>
    <property type="match status" value="1"/>
</dbReference>
<dbReference type="GO" id="GO:0006518">
    <property type="term" value="P:peptide metabolic process"/>
    <property type="evidence" value="ECO:0007669"/>
    <property type="project" value="TreeGrafter"/>
</dbReference>
<evidence type="ECO:0000313" key="9">
    <source>
        <dbReference type="EMBL" id="KAJ1643793.1"/>
    </source>
</evidence>
<evidence type="ECO:0000313" key="10">
    <source>
        <dbReference type="Proteomes" id="UP001145021"/>
    </source>
</evidence>
<comment type="caution">
    <text evidence="9">The sequence shown here is derived from an EMBL/GenBank/DDBJ whole genome shotgun (WGS) entry which is preliminary data.</text>
</comment>
<organism evidence="9 10">
    <name type="scientific">Coemansia asiatica</name>
    <dbReference type="NCBI Taxonomy" id="1052880"/>
    <lineage>
        <taxon>Eukaryota</taxon>
        <taxon>Fungi</taxon>
        <taxon>Fungi incertae sedis</taxon>
        <taxon>Zoopagomycota</taxon>
        <taxon>Kickxellomycotina</taxon>
        <taxon>Kickxellomycetes</taxon>
        <taxon>Kickxellales</taxon>
        <taxon>Kickxellaceae</taxon>
        <taxon>Coemansia</taxon>
    </lineage>
</organism>
<keyword evidence="5 7" id="KW-0862">Zinc</keyword>
<protein>
    <submittedName>
        <fullName evidence="9">Metalloendopeptidase</fullName>
        <ecNumber evidence="9">3.4.24.37</ecNumber>
    </submittedName>
</protein>
<dbReference type="InterPro" id="IPR001567">
    <property type="entry name" value="Pept_M3A_M3B_dom"/>
</dbReference>
<keyword evidence="4 7" id="KW-0378">Hydrolase</keyword>
<comment type="cofactor">
    <cofactor evidence="7">
        <name>Zn(2+)</name>
        <dbReference type="ChEBI" id="CHEBI:29105"/>
    </cofactor>
    <text evidence="7">Binds 1 zinc ion.</text>
</comment>
<dbReference type="GO" id="GO:0046872">
    <property type="term" value="F:metal ion binding"/>
    <property type="evidence" value="ECO:0007669"/>
    <property type="project" value="UniProtKB-UniRule"/>
</dbReference>
<dbReference type="EC" id="3.4.24.37" evidence="9"/>
<comment type="similarity">
    <text evidence="1 7">Belongs to the peptidase M3 family.</text>
</comment>
<dbReference type="GO" id="GO:0004222">
    <property type="term" value="F:metalloendopeptidase activity"/>
    <property type="evidence" value="ECO:0007669"/>
    <property type="project" value="UniProtKB-EC"/>
</dbReference>
<dbReference type="PANTHER" id="PTHR11804">
    <property type="entry name" value="PROTEASE M3 THIMET OLIGOPEPTIDASE-RELATED"/>
    <property type="match status" value="1"/>
</dbReference>
<feature type="domain" description="Peptidase M3A/M3B catalytic" evidence="8">
    <location>
        <begin position="2"/>
        <end position="75"/>
    </location>
</feature>
<dbReference type="Pfam" id="PF01432">
    <property type="entry name" value="Peptidase_M3"/>
    <property type="match status" value="1"/>
</dbReference>
<dbReference type="InterPro" id="IPR045090">
    <property type="entry name" value="Pept_M3A_M3B"/>
</dbReference>
<evidence type="ECO:0000256" key="4">
    <source>
        <dbReference type="ARBA" id="ARBA00022801"/>
    </source>
</evidence>
<keyword evidence="6 7" id="KW-0482">Metalloprotease</keyword>
<evidence type="ECO:0000256" key="5">
    <source>
        <dbReference type="ARBA" id="ARBA00022833"/>
    </source>
</evidence>
<accession>A0A9W7XJ33</accession>